<dbReference type="STRING" id="29760.D7SW62"/>
<keyword evidence="3" id="KW-1185">Reference proteome</keyword>
<evidence type="ECO:0000313" key="2">
    <source>
        <dbReference type="EMBL" id="CBI21511.3"/>
    </source>
</evidence>
<dbReference type="FunCoup" id="D7SW62">
    <property type="interactions" value="1190"/>
</dbReference>
<dbReference type="OMA" id="SPKQAIR"/>
<evidence type="ECO:0000259" key="1">
    <source>
        <dbReference type="Pfam" id="PF04194"/>
    </source>
</evidence>
<dbReference type="ExpressionAtlas" id="D7SW62">
    <property type="expression patterns" value="baseline"/>
</dbReference>
<sequence length="315" mass="35902">MGDAVLELVGMPGPWAENDSEPSDHYTTKIGGLPDWPIPQLLSSKPHLLRCAICEKDLCLVAQVYAPISGKNLNIDERVIYVLGCLTPTCGRNPCSWRAIRVQKLNPTDEEVVQETAVASSPVAGWNNDIWTEEGNDENDEDIDLEELGVALFEAASLSSREIKKEQTQKAVSNEEAYEYTGAWNADRTYFRFRKCLDAYPEQCFRYSCGGKPLLAMEEVEDPGRCRHCGGSMHYEMQLTPALLYFLQERADDRQKHSLEYWTWLTVIVFTCSQSCFHPSDQEKSDNEGWEVAEEFIFIQYEKTVYEARNEAYFS</sequence>
<feature type="domain" description="Programmed cell death protein 2 C-terminal" evidence="1">
    <location>
        <begin position="187"/>
        <end position="300"/>
    </location>
</feature>
<dbReference type="Proteomes" id="UP000009183">
    <property type="component" value="Chromosome 7"/>
</dbReference>
<reference evidence="3" key="1">
    <citation type="journal article" date="2007" name="Nature">
        <title>The grapevine genome sequence suggests ancestral hexaploidization in major angiosperm phyla.</title>
        <authorList>
            <consortium name="The French-Italian Public Consortium for Grapevine Genome Characterization."/>
            <person name="Jaillon O."/>
            <person name="Aury J.-M."/>
            <person name="Noel B."/>
            <person name="Policriti A."/>
            <person name="Clepet C."/>
            <person name="Casagrande A."/>
            <person name="Choisne N."/>
            <person name="Aubourg S."/>
            <person name="Vitulo N."/>
            <person name="Jubin C."/>
            <person name="Vezzi A."/>
            <person name="Legeai F."/>
            <person name="Hugueney P."/>
            <person name="Dasilva C."/>
            <person name="Horner D."/>
            <person name="Mica E."/>
            <person name="Jublot D."/>
            <person name="Poulain J."/>
            <person name="Bruyere C."/>
            <person name="Billault A."/>
            <person name="Segurens B."/>
            <person name="Gouyvenoux M."/>
            <person name="Ugarte E."/>
            <person name="Cattonaro F."/>
            <person name="Anthouard V."/>
            <person name="Vico V."/>
            <person name="Del Fabbro C."/>
            <person name="Alaux M."/>
            <person name="Di Gaspero G."/>
            <person name="Dumas V."/>
            <person name="Felice N."/>
            <person name="Paillard S."/>
            <person name="Juman I."/>
            <person name="Moroldo M."/>
            <person name="Scalabrin S."/>
            <person name="Canaguier A."/>
            <person name="Le Clainche I."/>
            <person name="Malacrida G."/>
            <person name="Durand E."/>
            <person name="Pesole G."/>
            <person name="Laucou V."/>
            <person name="Chatelet P."/>
            <person name="Merdinoglu D."/>
            <person name="Delledonne M."/>
            <person name="Pezzotti M."/>
            <person name="Lecharny A."/>
            <person name="Scarpelli C."/>
            <person name="Artiguenave F."/>
            <person name="Pe M.E."/>
            <person name="Valle G."/>
            <person name="Morgante M."/>
            <person name="Caboche M."/>
            <person name="Adam-Blondon A.-F."/>
            <person name="Weissenbach J."/>
            <person name="Quetier F."/>
            <person name="Wincker P."/>
        </authorList>
    </citation>
    <scope>NUCLEOTIDE SEQUENCE [LARGE SCALE GENOMIC DNA]</scope>
    <source>
        <strain evidence="3">cv. Pinot noir / PN40024</strain>
    </source>
</reference>
<dbReference type="eggNOG" id="KOG2061">
    <property type="taxonomic scope" value="Eukaryota"/>
</dbReference>
<dbReference type="PaxDb" id="29760-VIT_07s0031g01610.t01"/>
<organism evidence="2 3">
    <name type="scientific">Vitis vinifera</name>
    <name type="common">Grape</name>
    <dbReference type="NCBI Taxonomy" id="29760"/>
    <lineage>
        <taxon>Eukaryota</taxon>
        <taxon>Viridiplantae</taxon>
        <taxon>Streptophyta</taxon>
        <taxon>Embryophyta</taxon>
        <taxon>Tracheophyta</taxon>
        <taxon>Spermatophyta</taxon>
        <taxon>Magnoliopsida</taxon>
        <taxon>eudicotyledons</taxon>
        <taxon>Gunneridae</taxon>
        <taxon>Pentapetalae</taxon>
        <taxon>rosids</taxon>
        <taxon>Vitales</taxon>
        <taxon>Vitaceae</taxon>
        <taxon>Viteae</taxon>
        <taxon>Vitis</taxon>
    </lineage>
</organism>
<dbReference type="AlphaFoldDB" id="D7SW62"/>
<accession>D7SW62</accession>
<dbReference type="InterPro" id="IPR007320">
    <property type="entry name" value="PDCD2_C"/>
</dbReference>
<name>D7SW62_VITVI</name>
<proteinExistence type="predicted"/>
<dbReference type="EMBL" id="FN595233">
    <property type="protein sequence ID" value="CBI21511.3"/>
    <property type="molecule type" value="Genomic_DNA"/>
</dbReference>
<dbReference type="PANTHER" id="PTHR47762:SF2">
    <property type="entry name" value="OS04G0640800 PROTEIN"/>
    <property type="match status" value="1"/>
</dbReference>
<protein>
    <recommendedName>
        <fullName evidence="1">Programmed cell death protein 2 C-terminal domain-containing protein</fullName>
    </recommendedName>
</protein>
<evidence type="ECO:0000313" key="3">
    <source>
        <dbReference type="Proteomes" id="UP000009183"/>
    </source>
</evidence>
<dbReference type="Pfam" id="PF04194">
    <property type="entry name" value="PDCD2_C"/>
    <property type="match status" value="1"/>
</dbReference>
<dbReference type="HOGENOM" id="CLU_034893_0_0_1"/>
<dbReference type="InParanoid" id="D7SW62"/>
<dbReference type="GO" id="GO:0005737">
    <property type="term" value="C:cytoplasm"/>
    <property type="evidence" value="ECO:0007669"/>
    <property type="project" value="InterPro"/>
</dbReference>
<dbReference type="PANTHER" id="PTHR47762">
    <property type="entry name" value="OSJNBB0079B02.4 PROTEIN"/>
    <property type="match status" value="1"/>
</dbReference>
<gene>
    <name evidence="2" type="ordered locus">VIT_07s0031g01610</name>
</gene>